<name>A0AAV4GY70_9GAST</name>
<gene>
    <name evidence="2" type="ORF">ElyMa_004309600</name>
</gene>
<dbReference type="AlphaFoldDB" id="A0AAV4GY70"/>
<proteinExistence type="predicted"/>
<dbReference type="EMBL" id="BMAT01008679">
    <property type="protein sequence ID" value="GFR90652.1"/>
    <property type="molecule type" value="Genomic_DNA"/>
</dbReference>
<keyword evidence="3" id="KW-1185">Reference proteome</keyword>
<sequence length="439" mass="49079">MERTLFNLELGCSLNASSPHLEEPVSEFTDIVHLDKHAFPRARGPSSKRVYGKNINQRKYLEIIPEASTNGVTNLDNVSESDDVQSEKSVKLNVGDDLSRKRKPIKTNAADLSDGREIFQRYRNLNCLQQAEKKPLNDAVVYSEAFRSNEAFAPMSTMALKNSFNVNSMRNNSEIKSGVLVWISHGNFTNSTRNSRHKSNLVNDNCTSSNSSNAACRIPVMVKVYQSSSGHFALMSPSRSHQGRTQPYYLRLRNSQVNILDKANNSPNDTPCCFLLTLSDRVGKSFKFEANSKTSAEAWVRVFSVGTLSTLPLAETVKTALVTTAMLPALSEKEDITNTERGNLKLDNNNNNSKKDSYDNCSVIESSGLANSSSSFTMSKTFERVNINHFRSLQESQAKPCFLASENRHFNFSAFQKERRMPTLSESSDETEDDLSEED</sequence>
<feature type="compositionally biased region" description="Acidic residues" evidence="1">
    <location>
        <begin position="427"/>
        <end position="439"/>
    </location>
</feature>
<evidence type="ECO:0000256" key="1">
    <source>
        <dbReference type="SAM" id="MobiDB-lite"/>
    </source>
</evidence>
<protein>
    <recommendedName>
        <fullName evidence="4">PH domain-containing protein</fullName>
    </recommendedName>
</protein>
<accession>A0AAV4GY70</accession>
<feature type="region of interest" description="Disordered" evidence="1">
    <location>
        <begin position="417"/>
        <end position="439"/>
    </location>
</feature>
<organism evidence="2 3">
    <name type="scientific">Elysia marginata</name>
    <dbReference type="NCBI Taxonomy" id="1093978"/>
    <lineage>
        <taxon>Eukaryota</taxon>
        <taxon>Metazoa</taxon>
        <taxon>Spiralia</taxon>
        <taxon>Lophotrochozoa</taxon>
        <taxon>Mollusca</taxon>
        <taxon>Gastropoda</taxon>
        <taxon>Heterobranchia</taxon>
        <taxon>Euthyneura</taxon>
        <taxon>Panpulmonata</taxon>
        <taxon>Sacoglossa</taxon>
        <taxon>Placobranchoidea</taxon>
        <taxon>Plakobranchidae</taxon>
        <taxon>Elysia</taxon>
    </lineage>
</organism>
<evidence type="ECO:0008006" key="4">
    <source>
        <dbReference type="Google" id="ProtNLM"/>
    </source>
</evidence>
<dbReference type="Proteomes" id="UP000762676">
    <property type="component" value="Unassembled WGS sequence"/>
</dbReference>
<evidence type="ECO:0000313" key="2">
    <source>
        <dbReference type="EMBL" id="GFR90652.1"/>
    </source>
</evidence>
<comment type="caution">
    <text evidence="2">The sequence shown here is derived from an EMBL/GenBank/DDBJ whole genome shotgun (WGS) entry which is preliminary data.</text>
</comment>
<evidence type="ECO:0000313" key="3">
    <source>
        <dbReference type="Proteomes" id="UP000762676"/>
    </source>
</evidence>
<reference evidence="2 3" key="1">
    <citation type="journal article" date="2021" name="Elife">
        <title>Chloroplast acquisition without the gene transfer in kleptoplastic sea slugs, Plakobranchus ocellatus.</title>
        <authorList>
            <person name="Maeda T."/>
            <person name="Takahashi S."/>
            <person name="Yoshida T."/>
            <person name="Shimamura S."/>
            <person name="Takaki Y."/>
            <person name="Nagai Y."/>
            <person name="Toyoda A."/>
            <person name="Suzuki Y."/>
            <person name="Arimoto A."/>
            <person name="Ishii H."/>
            <person name="Satoh N."/>
            <person name="Nishiyama T."/>
            <person name="Hasebe M."/>
            <person name="Maruyama T."/>
            <person name="Minagawa J."/>
            <person name="Obokata J."/>
            <person name="Shigenobu S."/>
        </authorList>
    </citation>
    <scope>NUCLEOTIDE SEQUENCE [LARGE SCALE GENOMIC DNA]</scope>
</reference>